<gene>
    <name evidence="1" type="ORF">PanWU01x14_350250</name>
</gene>
<name>A0A2P5AB30_PARAD</name>
<proteinExistence type="predicted"/>
<protein>
    <submittedName>
        <fullName evidence="1">Uncharacterized protein</fullName>
    </submittedName>
</protein>
<dbReference type="Proteomes" id="UP000237105">
    <property type="component" value="Unassembled WGS sequence"/>
</dbReference>
<evidence type="ECO:0000313" key="2">
    <source>
        <dbReference type="Proteomes" id="UP000237105"/>
    </source>
</evidence>
<evidence type="ECO:0000313" key="1">
    <source>
        <dbReference type="EMBL" id="PON33753.1"/>
    </source>
</evidence>
<dbReference type="AlphaFoldDB" id="A0A2P5AB30"/>
<organism evidence="1 2">
    <name type="scientific">Parasponia andersonii</name>
    <name type="common">Sponia andersonii</name>
    <dbReference type="NCBI Taxonomy" id="3476"/>
    <lineage>
        <taxon>Eukaryota</taxon>
        <taxon>Viridiplantae</taxon>
        <taxon>Streptophyta</taxon>
        <taxon>Embryophyta</taxon>
        <taxon>Tracheophyta</taxon>
        <taxon>Spermatophyta</taxon>
        <taxon>Magnoliopsida</taxon>
        <taxon>eudicotyledons</taxon>
        <taxon>Gunneridae</taxon>
        <taxon>Pentapetalae</taxon>
        <taxon>rosids</taxon>
        <taxon>fabids</taxon>
        <taxon>Rosales</taxon>
        <taxon>Cannabaceae</taxon>
        <taxon>Parasponia</taxon>
    </lineage>
</organism>
<sequence length="56" mass="6742">AFHSAFKRREKYKICIGKGFPTHFCIETCCRQKHLYDVIREHVRKDSLCQRNMVVN</sequence>
<keyword evidence="2" id="KW-1185">Reference proteome</keyword>
<dbReference type="EMBL" id="JXTB01000707">
    <property type="protein sequence ID" value="PON33753.1"/>
    <property type="molecule type" value="Genomic_DNA"/>
</dbReference>
<reference evidence="2" key="1">
    <citation type="submission" date="2016-06" db="EMBL/GenBank/DDBJ databases">
        <title>Parallel loss of symbiosis genes in relatives of nitrogen-fixing non-legume Parasponia.</title>
        <authorList>
            <person name="Van Velzen R."/>
            <person name="Holmer R."/>
            <person name="Bu F."/>
            <person name="Rutten L."/>
            <person name="Van Zeijl A."/>
            <person name="Liu W."/>
            <person name="Santuari L."/>
            <person name="Cao Q."/>
            <person name="Sharma T."/>
            <person name="Shen D."/>
            <person name="Roswanjaya Y."/>
            <person name="Wardhani T."/>
            <person name="Kalhor M.S."/>
            <person name="Jansen J."/>
            <person name="Van den Hoogen J."/>
            <person name="Gungor B."/>
            <person name="Hartog M."/>
            <person name="Hontelez J."/>
            <person name="Verver J."/>
            <person name="Yang W.-C."/>
            <person name="Schijlen E."/>
            <person name="Repin R."/>
            <person name="Schilthuizen M."/>
            <person name="Schranz E."/>
            <person name="Heidstra R."/>
            <person name="Miyata K."/>
            <person name="Fedorova E."/>
            <person name="Kohlen W."/>
            <person name="Bisseling T."/>
            <person name="Smit S."/>
            <person name="Geurts R."/>
        </authorList>
    </citation>
    <scope>NUCLEOTIDE SEQUENCE [LARGE SCALE GENOMIC DNA]</scope>
    <source>
        <strain evidence="2">cv. WU1-14</strain>
    </source>
</reference>
<accession>A0A2P5AB30</accession>
<feature type="non-terminal residue" evidence="1">
    <location>
        <position position="1"/>
    </location>
</feature>
<comment type="caution">
    <text evidence="1">The sequence shown here is derived from an EMBL/GenBank/DDBJ whole genome shotgun (WGS) entry which is preliminary data.</text>
</comment>